<accession>A0ACB9NJW3</accession>
<gene>
    <name evidence="1" type="ORF">L6164_013703</name>
</gene>
<proteinExistence type="predicted"/>
<keyword evidence="2" id="KW-1185">Reference proteome</keyword>
<comment type="caution">
    <text evidence="1">The sequence shown here is derived from an EMBL/GenBank/DDBJ whole genome shotgun (WGS) entry which is preliminary data.</text>
</comment>
<organism evidence="1 2">
    <name type="scientific">Bauhinia variegata</name>
    <name type="common">Purple orchid tree</name>
    <name type="synonym">Phanera variegata</name>
    <dbReference type="NCBI Taxonomy" id="167791"/>
    <lineage>
        <taxon>Eukaryota</taxon>
        <taxon>Viridiplantae</taxon>
        <taxon>Streptophyta</taxon>
        <taxon>Embryophyta</taxon>
        <taxon>Tracheophyta</taxon>
        <taxon>Spermatophyta</taxon>
        <taxon>Magnoliopsida</taxon>
        <taxon>eudicotyledons</taxon>
        <taxon>Gunneridae</taxon>
        <taxon>Pentapetalae</taxon>
        <taxon>rosids</taxon>
        <taxon>fabids</taxon>
        <taxon>Fabales</taxon>
        <taxon>Fabaceae</taxon>
        <taxon>Cercidoideae</taxon>
        <taxon>Cercideae</taxon>
        <taxon>Bauhiniinae</taxon>
        <taxon>Bauhinia</taxon>
    </lineage>
</organism>
<dbReference type="EMBL" id="CM039431">
    <property type="protein sequence ID" value="KAI4335015.1"/>
    <property type="molecule type" value="Genomic_DNA"/>
</dbReference>
<evidence type="ECO:0000313" key="2">
    <source>
        <dbReference type="Proteomes" id="UP000828941"/>
    </source>
</evidence>
<evidence type="ECO:0000313" key="1">
    <source>
        <dbReference type="EMBL" id="KAI4335015.1"/>
    </source>
</evidence>
<protein>
    <submittedName>
        <fullName evidence="1">Uncharacterized protein</fullName>
    </submittedName>
</protein>
<sequence>MLILSPVTPGQVSFLLGIIPIIVAWIYSEILEHRKNSVSLKVRHSDVNLVEMSNDAVKEEDKAVFLEGGTLHSASTKARSLTGSPPIFRFLLMDECFLIENRLTLRAISEFGILLGYFYLCDRTDFFASSKKSYNRDLFLFLYFLFIIVSAMTSFTIHHDKSPFSGKSILYLNRHQTEEWKGWMQVLFLMYHYFAATEIYNAIRLFIAAYVWMTGFGNFSYYYVRKDFSPARFAQMMWRLNFLVFFCCVVLNNSYMLYYICPMHTLFTLMVYGAVGILNKYNEIGSVIAVKIIACFLVVILVWEIPGVFEWVWSPFTFLLGYTDPGPSKSHFTRLHEWHFRSGLDRYIWIIGMIYAYFHPTVERWMEKLEETEIKHRISIKTSVVITSLLIGYFWYEYIYKLDKLTYNKFHPYTSWIPITVYICLRNVTQSLRSYSLTLFAWLGKITLETYISQIHIWLRSGIPDGQPKLLLSLIPDYPMLNFMLTTAVYVAISYRLFELTNTLKTAFVPSKDNKRLLHNIVTASVISVVLYSLSFLFLRIPQMWV</sequence>
<name>A0ACB9NJW3_BAUVA</name>
<dbReference type="Proteomes" id="UP000828941">
    <property type="component" value="Chromosome 6"/>
</dbReference>
<reference evidence="1 2" key="1">
    <citation type="journal article" date="2022" name="DNA Res.">
        <title>Chromosomal-level genome assembly of the orchid tree Bauhinia variegata (Leguminosae; Cercidoideae) supports the allotetraploid origin hypothesis of Bauhinia.</title>
        <authorList>
            <person name="Zhong Y."/>
            <person name="Chen Y."/>
            <person name="Zheng D."/>
            <person name="Pang J."/>
            <person name="Liu Y."/>
            <person name="Luo S."/>
            <person name="Meng S."/>
            <person name="Qian L."/>
            <person name="Wei D."/>
            <person name="Dai S."/>
            <person name="Zhou R."/>
        </authorList>
    </citation>
    <scope>NUCLEOTIDE SEQUENCE [LARGE SCALE GENOMIC DNA]</scope>
    <source>
        <strain evidence="1">BV-YZ2020</strain>
    </source>
</reference>